<dbReference type="EMBL" id="CAJPIN010011932">
    <property type="protein sequence ID" value="CAG2060276.1"/>
    <property type="molecule type" value="Genomic_DNA"/>
</dbReference>
<evidence type="ECO:0000256" key="1">
    <source>
        <dbReference type="SAM" id="MobiDB-lite"/>
    </source>
</evidence>
<feature type="compositionally biased region" description="Polar residues" evidence="1">
    <location>
        <begin position="185"/>
        <end position="196"/>
    </location>
</feature>
<feature type="region of interest" description="Disordered" evidence="1">
    <location>
        <begin position="128"/>
        <end position="221"/>
    </location>
</feature>
<reference evidence="2" key="1">
    <citation type="submission" date="2021-03" db="EMBL/GenBank/DDBJ databases">
        <authorList>
            <person name="Tran Van P."/>
        </authorList>
    </citation>
    <scope>NUCLEOTIDE SEQUENCE</scope>
</reference>
<name>A0ABN7P0I6_TIMPD</name>
<comment type="caution">
    <text evidence="2">The sequence shown here is derived from an EMBL/GenBank/DDBJ whole genome shotgun (WGS) entry which is preliminary data.</text>
</comment>
<feature type="compositionally biased region" description="Polar residues" evidence="1">
    <location>
        <begin position="41"/>
        <end position="51"/>
    </location>
</feature>
<feature type="compositionally biased region" description="Polar residues" evidence="1">
    <location>
        <begin position="204"/>
        <end position="216"/>
    </location>
</feature>
<sequence>MVVPTLKMKSKVLSLDLNEQPARYFQPPSKGHSDNGGEAPTSLQNGPNTKFKQPLPSVKRDNSNNLLDRLMEIRQINDVSNLMKKVTHDAGVRKIPKDSCPKSRKERYDPRSENGVIIVVDPRKEECLETSSESSHAIKLKTSEERNAKGKVSIPATNGGGTRQVAMGTDSDAKNDANECEENSGGKTSKVSSTRNTDVKFNRRSLNSGKISGNKDSPSRKVSFKIRGHATPHRLNPSSPLKRGKFLDSRVASKLNSVARLASQFNSLGSVGNRIEVEGKSGGGQGKKPETRPTSLYRVSNQTLDSKIKIVTKSAQPNNEPSLRNNVQKKDSLTLKRCEQIFDSKDHSRRYSDSRHTAHRIGNVKATIRIFEQNAKQVEKSDGNIPEEINSKGMFQEAPKYPKVTFKRNSKLVMVDCGDIDEPEPPIIREVIRDNTIVTEPASNKANDKPDTFVRSPNHSDVSVRENEAKSTRNNATVSVNIRTIESSKNQNLDSLSSLEPIKNSEQRASLKSVHDIESVAVNTGGLKCCDSKNNGTNCSTTQTKMPSSKGDYGLADECKPLTQTVQPNSSFLWGKSSGNLLETRTDPDKTYQAIPVIIMDPDDEEPPADCPPLKDESCDYDDVGPVTDDDKTPSLVPSGLGEDLPFIDEGVYDDVGPYNRLYYENTDDPAVGTESDASRNKRKYGYVDPSSYDDCEGEGYQFVEGGRNGDDESNIYDDVKCPDSQTVCDDVASISNCYESIYSVGAGDDRATAQSTPVSLAGSFCDQSNSLYGATGSRFDSASVSQASTLSADDAPRGVLTYHLTSLEQRPGSDASDEWVDVEASGSEYGDPVALRIPSGRRLMTKIVPISSGGECHVVSTMSSPSVNFSFLDQDCYLSIQVFLNGPHEAESSPFQTH</sequence>
<accession>A0ABN7P0I6</accession>
<feature type="region of interest" description="Disordered" evidence="1">
    <location>
        <begin position="19"/>
        <end position="62"/>
    </location>
</feature>
<feature type="region of interest" description="Disordered" evidence="1">
    <location>
        <begin position="441"/>
        <end position="474"/>
    </location>
</feature>
<proteinExistence type="predicted"/>
<protein>
    <submittedName>
        <fullName evidence="2">Uncharacterized protein</fullName>
    </submittedName>
</protein>
<feature type="region of interest" description="Disordered" evidence="1">
    <location>
        <begin position="274"/>
        <end position="295"/>
    </location>
</feature>
<feature type="region of interest" description="Disordered" evidence="1">
    <location>
        <begin position="667"/>
        <end position="691"/>
    </location>
</feature>
<feature type="compositionally biased region" description="Basic and acidic residues" evidence="1">
    <location>
        <begin position="462"/>
        <end position="471"/>
    </location>
</feature>
<feature type="region of interest" description="Disordered" evidence="1">
    <location>
        <begin position="90"/>
        <end position="110"/>
    </location>
</feature>
<evidence type="ECO:0000313" key="2">
    <source>
        <dbReference type="EMBL" id="CAG2060276.1"/>
    </source>
</evidence>
<organism evidence="2 3">
    <name type="scientific">Timema podura</name>
    <name type="common">Walking stick</name>
    <dbReference type="NCBI Taxonomy" id="61482"/>
    <lineage>
        <taxon>Eukaryota</taxon>
        <taxon>Metazoa</taxon>
        <taxon>Ecdysozoa</taxon>
        <taxon>Arthropoda</taxon>
        <taxon>Hexapoda</taxon>
        <taxon>Insecta</taxon>
        <taxon>Pterygota</taxon>
        <taxon>Neoptera</taxon>
        <taxon>Polyneoptera</taxon>
        <taxon>Phasmatodea</taxon>
        <taxon>Timematodea</taxon>
        <taxon>Timematoidea</taxon>
        <taxon>Timematidae</taxon>
        <taxon>Timema</taxon>
    </lineage>
</organism>
<dbReference type="Proteomes" id="UP001153148">
    <property type="component" value="Unassembled WGS sequence"/>
</dbReference>
<keyword evidence="3" id="KW-1185">Reference proteome</keyword>
<evidence type="ECO:0000313" key="3">
    <source>
        <dbReference type="Proteomes" id="UP001153148"/>
    </source>
</evidence>
<gene>
    <name evidence="2" type="ORF">TPAB3V08_LOCUS7234</name>
</gene>